<feature type="compositionally biased region" description="Basic and acidic residues" evidence="2">
    <location>
        <begin position="109"/>
        <end position="135"/>
    </location>
</feature>
<dbReference type="EMBL" id="OV696703">
    <property type="protein sequence ID" value="CAH1250230.1"/>
    <property type="molecule type" value="Genomic_DNA"/>
</dbReference>
<protein>
    <submittedName>
        <fullName evidence="5">Hypp8820 protein</fullName>
    </submittedName>
</protein>
<keyword evidence="1" id="KW-0053">Apoptosis</keyword>
<dbReference type="SMART" id="SM00031">
    <property type="entry name" value="DED"/>
    <property type="match status" value="1"/>
</dbReference>
<dbReference type="GO" id="GO:0006915">
    <property type="term" value="P:apoptotic process"/>
    <property type="evidence" value="ECO:0007669"/>
    <property type="project" value="UniProtKB-KW"/>
</dbReference>
<dbReference type="InterPro" id="IPR001875">
    <property type="entry name" value="DED_dom"/>
</dbReference>
<dbReference type="InterPro" id="IPR013568">
    <property type="entry name" value="SEFIR_dom"/>
</dbReference>
<dbReference type="Pfam" id="PF13676">
    <property type="entry name" value="TIR_2"/>
    <property type="match status" value="1"/>
</dbReference>
<dbReference type="PROSITE" id="PS50168">
    <property type="entry name" value="DED"/>
    <property type="match status" value="1"/>
</dbReference>
<dbReference type="InterPro" id="IPR000157">
    <property type="entry name" value="TIR_dom"/>
</dbReference>
<feature type="domain" description="SEFIR" evidence="4">
    <location>
        <begin position="165"/>
        <end position="320"/>
    </location>
</feature>
<keyword evidence="6" id="KW-1185">Reference proteome</keyword>
<dbReference type="Gene3D" id="3.40.50.10140">
    <property type="entry name" value="Toll/interleukin-1 receptor homology (TIR) domain"/>
    <property type="match status" value="1"/>
</dbReference>
<proteinExistence type="predicted"/>
<dbReference type="Gene3D" id="1.10.533.10">
    <property type="entry name" value="Death Domain, Fas"/>
    <property type="match status" value="1"/>
</dbReference>
<dbReference type="CDD" id="cd00045">
    <property type="entry name" value="DED"/>
    <property type="match status" value="1"/>
</dbReference>
<evidence type="ECO:0000256" key="2">
    <source>
        <dbReference type="SAM" id="MobiDB-lite"/>
    </source>
</evidence>
<evidence type="ECO:0000256" key="1">
    <source>
        <dbReference type="ARBA" id="ARBA00022703"/>
    </source>
</evidence>
<dbReference type="GO" id="GO:0042981">
    <property type="term" value="P:regulation of apoptotic process"/>
    <property type="evidence" value="ECO:0007669"/>
    <property type="project" value="InterPro"/>
</dbReference>
<dbReference type="GO" id="GO:0007165">
    <property type="term" value="P:signal transduction"/>
    <property type="evidence" value="ECO:0007669"/>
    <property type="project" value="InterPro"/>
</dbReference>
<feature type="compositionally biased region" description="Low complexity" evidence="2">
    <location>
        <begin position="138"/>
        <end position="147"/>
    </location>
</feature>
<dbReference type="AlphaFoldDB" id="A0A8J9ZB03"/>
<evidence type="ECO:0000313" key="6">
    <source>
        <dbReference type="Proteomes" id="UP000838412"/>
    </source>
</evidence>
<dbReference type="OrthoDB" id="10003655at2759"/>
<dbReference type="InterPro" id="IPR011029">
    <property type="entry name" value="DEATH-like_dom_sf"/>
</dbReference>
<dbReference type="Proteomes" id="UP000838412">
    <property type="component" value="Chromosome 18"/>
</dbReference>
<reference evidence="5" key="1">
    <citation type="submission" date="2022-01" db="EMBL/GenBank/DDBJ databases">
        <authorList>
            <person name="Braso-Vives M."/>
        </authorList>
    </citation>
    <scope>NUCLEOTIDE SEQUENCE</scope>
</reference>
<feature type="region of interest" description="Disordered" evidence="2">
    <location>
        <begin position="109"/>
        <end position="166"/>
    </location>
</feature>
<organism evidence="5 6">
    <name type="scientific">Branchiostoma lanceolatum</name>
    <name type="common">Common lancelet</name>
    <name type="synonym">Amphioxus lanceolatum</name>
    <dbReference type="NCBI Taxonomy" id="7740"/>
    <lineage>
        <taxon>Eukaryota</taxon>
        <taxon>Metazoa</taxon>
        <taxon>Chordata</taxon>
        <taxon>Cephalochordata</taxon>
        <taxon>Leptocardii</taxon>
        <taxon>Amphioxiformes</taxon>
        <taxon>Branchiostomatidae</taxon>
        <taxon>Branchiostoma</taxon>
    </lineage>
</organism>
<name>A0A8J9ZB03_BRALA</name>
<dbReference type="PANTHER" id="PTHR48169:SF7">
    <property type="entry name" value="CASPASE 10"/>
    <property type="match status" value="1"/>
</dbReference>
<evidence type="ECO:0000313" key="5">
    <source>
        <dbReference type="EMBL" id="CAH1250230.1"/>
    </source>
</evidence>
<sequence>MAQLSARNVLYLKISDSLTTEEVRSLRSLVTNDGHLPRGKVEKATAQDIFIMLEQKLIISKGNLGFLMDILTHLNHRRLADEARNVEREERGEVFISYCSDPYTDKKRTKEEIKNDVEQQKDRVKELSDELRRNGVDTSTPTSSTGKGTKRKRGSGGASSSTHTPKRVFISYSMDPYIDQNRTDLERSIDVDEQRKKVRALADKLRNHGVDAWIDQYDEYNPPQLWTIWMEEEISKADYVLMICSPHYKECVMGKRNETAASGFGVRFEGQVIYSLLNNPQNHGKFLPVFFDTIYRNHVPTVLGGAHFYGPIVTPPDLAHEKYRVLLSKILGRQPQGQGPPPVNPPPF</sequence>
<evidence type="ECO:0000259" key="4">
    <source>
        <dbReference type="PROSITE" id="PS51534"/>
    </source>
</evidence>
<dbReference type="PANTHER" id="PTHR48169">
    <property type="entry name" value="DED DOMAIN-CONTAINING PROTEIN"/>
    <property type="match status" value="1"/>
</dbReference>
<dbReference type="SUPFAM" id="SSF47986">
    <property type="entry name" value="DEATH domain"/>
    <property type="match status" value="1"/>
</dbReference>
<dbReference type="InterPro" id="IPR035897">
    <property type="entry name" value="Toll_tir_struct_dom_sf"/>
</dbReference>
<dbReference type="SUPFAM" id="SSF52200">
    <property type="entry name" value="Toll/Interleukin receptor TIR domain"/>
    <property type="match status" value="1"/>
</dbReference>
<dbReference type="Pfam" id="PF01335">
    <property type="entry name" value="DED"/>
    <property type="match status" value="1"/>
</dbReference>
<gene>
    <name evidence="5" type="primary">Hypp8820</name>
    <name evidence="5" type="ORF">BLAG_LOCUS11066</name>
</gene>
<feature type="domain" description="DED" evidence="3">
    <location>
        <begin position="6"/>
        <end position="85"/>
    </location>
</feature>
<accession>A0A8J9ZB03</accession>
<dbReference type="PROSITE" id="PS51534">
    <property type="entry name" value="SEFIR"/>
    <property type="match status" value="1"/>
</dbReference>
<evidence type="ECO:0000259" key="3">
    <source>
        <dbReference type="PROSITE" id="PS50168"/>
    </source>
</evidence>